<feature type="compositionally biased region" description="Basic residues" evidence="1">
    <location>
        <begin position="220"/>
        <end position="229"/>
    </location>
</feature>
<protein>
    <submittedName>
        <fullName evidence="2">Uncharacterized protein</fullName>
    </submittedName>
</protein>
<proteinExistence type="predicted"/>
<reference evidence="2 3" key="1">
    <citation type="submission" date="2019-03" db="EMBL/GenBank/DDBJ databases">
        <title>Genomic Encyclopedia of Type Strains, Phase IV (KMG-IV): sequencing the most valuable type-strain genomes for metagenomic binning, comparative biology and taxonomic classification.</title>
        <authorList>
            <person name="Goeker M."/>
        </authorList>
    </citation>
    <scope>NUCLEOTIDE SEQUENCE [LARGE SCALE GENOMIC DNA]</scope>
    <source>
        <strain evidence="2 3">DSM 103428</strain>
    </source>
</reference>
<gene>
    <name evidence="2" type="ORF">C7378_3111</name>
</gene>
<dbReference type="AlphaFoldDB" id="A0A4R1KZ16"/>
<organism evidence="2 3">
    <name type="scientific">Acidipila rosea</name>
    <dbReference type="NCBI Taxonomy" id="768535"/>
    <lineage>
        <taxon>Bacteria</taxon>
        <taxon>Pseudomonadati</taxon>
        <taxon>Acidobacteriota</taxon>
        <taxon>Terriglobia</taxon>
        <taxon>Terriglobales</taxon>
        <taxon>Acidobacteriaceae</taxon>
        <taxon>Acidipila</taxon>
    </lineage>
</organism>
<evidence type="ECO:0000256" key="1">
    <source>
        <dbReference type="SAM" id="MobiDB-lite"/>
    </source>
</evidence>
<evidence type="ECO:0000313" key="3">
    <source>
        <dbReference type="Proteomes" id="UP000295210"/>
    </source>
</evidence>
<comment type="caution">
    <text evidence="2">The sequence shown here is derived from an EMBL/GenBank/DDBJ whole genome shotgun (WGS) entry which is preliminary data.</text>
</comment>
<dbReference type="Proteomes" id="UP000295210">
    <property type="component" value="Unassembled WGS sequence"/>
</dbReference>
<accession>A0A4R1KZ16</accession>
<sequence length="239" mass="25538">MRGSIVEDRFMKNFKDFKCFSKVILFLIMPLVASVGRSYGQVSMQAQPNESAGQQASLPKTGDLLGPALATVTHALSTLNIEKWKTSGSMRNSARQDAASIQRDLDGTLPGLISQADSSPSSVAGSFAVYRNVDALYDVLLRVTETAHVGAPRAESGELDFALSRLEAARKTLGDGIMNASQEHEAQLVKLQAALRAAAQPAKPPVTTVVNDGPAPAAVKAKRKHKKVVHPTVQPQQPQ</sequence>
<name>A0A4R1KZ16_9BACT</name>
<feature type="region of interest" description="Disordered" evidence="1">
    <location>
        <begin position="204"/>
        <end position="239"/>
    </location>
</feature>
<keyword evidence="3" id="KW-1185">Reference proteome</keyword>
<feature type="compositionally biased region" description="Low complexity" evidence="1">
    <location>
        <begin position="230"/>
        <end position="239"/>
    </location>
</feature>
<dbReference type="EMBL" id="SMGK01000006">
    <property type="protein sequence ID" value="TCK70724.1"/>
    <property type="molecule type" value="Genomic_DNA"/>
</dbReference>
<evidence type="ECO:0000313" key="2">
    <source>
        <dbReference type="EMBL" id="TCK70724.1"/>
    </source>
</evidence>